<dbReference type="Proteomes" id="UP000046176">
    <property type="component" value="Unassembled WGS sequence"/>
</dbReference>
<evidence type="ECO:0000313" key="4">
    <source>
        <dbReference type="Proteomes" id="UP000046176"/>
    </source>
</evidence>
<accession>A0A0T7G2S6</accession>
<name>A0A0T7G2S6_NEOGA</name>
<evidence type="ECO:0000313" key="3">
    <source>
        <dbReference type="EMBL" id="CDZ41576.1"/>
    </source>
</evidence>
<proteinExistence type="predicted"/>
<sequence>MRGPRPVTALRKNGQLDEALKLAREQVEAPGADDWDVADLAWCLIALVKRHAVDHDQAVLRDYLGQLANMQIPAGNDLLVEQRERALTLADGERREVMAARILGKEGCHDEAVRAFASLSARGALTTDDKVAYGWELFRASQVMFRAASGAEIAPSAVDTIKRHLNAYLKLGIAEPGLLHTCILQQAERLSRSDHLRLVAFSRLWDLGSFRSEDFRESRHDDGKVFPPLFETVVQRASKEAANGGSPVEMRYISPYLADAMKRFPENVWLKLNMVKLLRGLDHTDEARRLATEFARSKAGEYWAWELVGDLEDSPAMRLSCYAKALMCSGDESFVKKVRLKFASLIAVDHSGQAKAEIEQVIEHCRREGTRIPTEAERLAQAPWFAAATSTTADRAFYDRFKGQAEELLFAHLPWIDASVGDEFVIAGQDGQKDRRRRRLYVQATPLTMEISVSASLPDVRRLQSGAPIKVQTETPPKEPWKTMVHRIQARPDGGEDDFPTETVGVIDHINHDRGVFHFVVAKDVDGTLPLSQFVGPAEVGQTIAVRMVRYHDRKGPRTRTLTAAPSVQMVSPNVMKSFSDNVEVRNGLGFTSTGIFIPPDIVGAAAILDGSMVEGTAVINFDKKRSTWGWKAIKAQGSGDSIAATSRGYDDPD</sequence>
<dbReference type="OrthoDB" id="6196244at2"/>
<gene>
    <name evidence="3" type="ORF">NGAL_HAMBI1145_59630</name>
</gene>
<dbReference type="InterPro" id="IPR054426">
    <property type="entry name" value="S1CSD-TOTE-1"/>
</dbReference>
<dbReference type="Pfam" id="PF22707">
    <property type="entry name" value="S1CSD-TOTE-2"/>
    <property type="match status" value="1"/>
</dbReference>
<dbReference type="EMBL" id="CCRH01000036">
    <property type="protein sequence ID" value="CDZ41576.1"/>
    <property type="molecule type" value="Genomic_DNA"/>
</dbReference>
<dbReference type="Pfam" id="PF22860">
    <property type="entry name" value="DUF7017"/>
    <property type="match status" value="1"/>
</dbReference>
<protein>
    <submittedName>
        <fullName evidence="3">Uncharacterized protein</fullName>
    </submittedName>
</protein>
<dbReference type="InterPro" id="IPR054283">
    <property type="entry name" value="DUF7017"/>
</dbReference>
<reference evidence="3 4" key="1">
    <citation type="submission" date="2014-08" db="EMBL/GenBank/DDBJ databases">
        <authorList>
            <person name="Chen Y.-H."/>
        </authorList>
    </citation>
    <scope>NUCLEOTIDE SEQUENCE [LARGE SCALE GENOMIC DNA]</scope>
</reference>
<organism evidence="3 4">
    <name type="scientific">Neorhizobium galegae bv. officinalis</name>
    <dbReference type="NCBI Taxonomy" id="323656"/>
    <lineage>
        <taxon>Bacteria</taxon>
        <taxon>Pseudomonadati</taxon>
        <taxon>Pseudomonadota</taxon>
        <taxon>Alphaproteobacteria</taxon>
        <taxon>Hyphomicrobiales</taxon>
        <taxon>Rhizobiaceae</taxon>
        <taxon>Rhizobium/Agrobacterium group</taxon>
        <taxon>Neorhizobium</taxon>
    </lineage>
</organism>
<evidence type="ECO:0000259" key="1">
    <source>
        <dbReference type="Pfam" id="PF22707"/>
    </source>
</evidence>
<dbReference type="Pfam" id="PF22708">
    <property type="entry name" value="S1CSD-TOTE-1"/>
    <property type="match status" value="1"/>
</dbReference>
<feature type="domain" description="TOTE conflict systems S1/CSD-like" evidence="2">
    <location>
        <begin position="502"/>
        <end position="560"/>
    </location>
</feature>
<feature type="domain" description="TOTE conflict systems S1/CSD-like" evidence="1">
    <location>
        <begin position="577"/>
        <end position="635"/>
    </location>
</feature>
<dbReference type="AlphaFoldDB" id="A0A0T7G2S6"/>
<evidence type="ECO:0000259" key="2">
    <source>
        <dbReference type="Pfam" id="PF22708"/>
    </source>
</evidence>
<dbReference type="InterPro" id="IPR054427">
    <property type="entry name" value="S1CSD-TOTE-2"/>
</dbReference>